<name>M5GE77_DACPD</name>
<keyword evidence="4" id="KW-1185">Reference proteome</keyword>
<feature type="compositionally biased region" description="Acidic residues" evidence="1">
    <location>
        <begin position="19"/>
        <end position="31"/>
    </location>
</feature>
<evidence type="ECO:0000256" key="1">
    <source>
        <dbReference type="SAM" id="MobiDB-lite"/>
    </source>
</evidence>
<feature type="transmembrane region" description="Helical" evidence="2">
    <location>
        <begin position="94"/>
        <end position="112"/>
    </location>
</feature>
<dbReference type="Proteomes" id="UP000030653">
    <property type="component" value="Unassembled WGS sequence"/>
</dbReference>
<dbReference type="AlphaFoldDB" id="M5GE77"/>
<proteinExistence type="predicted"/>
<dbReference type="RefSeq" id="XP_040629942.1">
    <property type="nucleotide sequence ID" value="XM_040768226.1"/>
</dbReference>
<dbReference type="EMBL" id="JH795860">
    <property type="protein sequence ID" value="EJU03048.1"/>
    <property type="molecule type" value="Genomic_DNA"/>
</dbReference>
<evidence type="ECO:0000313" key="4">
    <source>
        <dbReference type="Proteomes" id="UP000030653"/>
    </source>
</evidence>
<feature type="region of interest" description="Disordered" evidence="1">
    <location>
        <begin position="1"/>
        <end position="31"/>
    </location>
</feature>
<keyword evidence="2" id="KW-0812">Transmembrane</keyword>
<evidence type="ECO:0000256" key="2">
    <source>
        <dbReference type="SAM" id="Phobius"/>
    </source>
</evidence>
<reference evidence="3 4" key="1">
    <citation type="journal article" date="2012" name="Science">
        <title>The Paleozoic origin of enzymatic lignin decomposition reconstructed from 31 fungal genomes.</title>
        <authorList>
            <person name="Floudas D."/>
            <person name="Binder M."/>
            <person name="Riley R."/>
            <person name="Barry K."/>
            <person name="Blanchette R.A."/>
            <person name="Henrissat B."/>
            <person name="Martinez A.T."/>
            <person name="Otillar R."/>
            <person name="Spatafora J.W."/>
            <person name="Yadav J.S."/>
            <person name="Aerts A."/>
            <person name="Benoit I."/>
            <person name="Boyd A."/>
            <person name="Carlson A."/>
            <person name="Copeland A."/>
            <person name="Coutinho P.M."/>
            <person name="de Vries R.P."/>
            <person name="Ferreira P."/>
            <person name="Findley K."/>
            <person name="Foster B."/>
            <person name="Gaskell J."/>
            <person name="Glotzer D."/>
            <person name="Gorecki P."/>
            <person name="Heitman J."/>
            <person name="Hesse C."/>
            <person name="Hori C."/>
            <person name="Igarashi K."/>
            <person name="Jurgens J.A."/>
            <person name="Kallen N."/>
            <person name="Kersten P."/>
            <person name="Kohler A."/>
            <person name="Kuees U."/>
            <person name="Kumar T.K.A."/>
            <person name="Kuo A."/>
            <person name="LaButti K."/>
            <person name="Larrondo L.F."/>
            <person name="Lindquist E."/>
            <person name="Ling A."/>
            <person name="Lombard V."/>
            <person name="Lucas S."/>
            <person name="Lundell T."/>
            <person name="Martin R."/>
            <person name="McLaughlin D.J."/>
            <person name="Morgenstern I."/>
            <person name="Morin E."/>
            <person name="Murat C."/>
            <person name="Nagy L.G."/>
            <person name="Nolan M."/>
            <person name="Ohm R.A."/>
            <person name="Patyshakuliyeva A."/>
            <person name="Rokas A."/>
            <person name="Ruiz-Duenas F.J."/>
            <person name="Sabat G."/>
            <person name="Salamov A."/>
            <person name="Samejima M."/>
            <person name="Schmutz J."/>
            <person name="Slot J.C."/>
            <person name="St John F."/>
            <person name="Stenlid J."/>
            <person name="Sun H."/>
            <person name="Sun S."/>
            <person name="Syed K."/>
            <person name="Tsang A."/>
            <person name="Wiebenga A."/>
            <person name="Young D."/>
            <person name="Pisabarro A."/>
            <person name="Eastwood D.C."/>
            <person name="Martin F."/>
            <person name="Cullen D."/>
            <person name="Grigoriev I.V."/>
            <person name="Hibbett D.S."/>
        </authorList>
    </citation>
    <scope>NUCLEOTIDE SEQUENCE [LARGE SCALE GENOMIC DNA]</scope>
    <source>
        <strain evidence="3 4">DJM-731 SS1</strain>
    </source>
</reference>
<dbReference type="GeneID" id="63683288"/>
<evidence type="ECO:0000313" key="3">
    <source>
        <dbReference type="EMBL" id="EJU03048.1"/>
    </source>
</evidence>
<keyword evidence="2" id="KW-0472">Membrane</keyword>
<organism evidence="3 4">
    <name type="scientific">Dacryopinax primogenitus (strain DJM 731)</name>
    <name type="common">Brown rot fungus</name>
    <dbReference type="NCBI Taxonomy" id="1858805"/>
    <lineage>
        <taxon>Eukaryota</taxon>
        <taxon>Fungi</taxon>
        <taxon>Dikarya</taxon>
        <taxon>Basidiomycota</taxon>
        <taxon>Agaricomycotina</taxon>
        <taxon>Dacrymycetes</taxon>
        <taxon>Dacrymycetales</taxon>
        <taxon>Dacrymycetaceae</taxon>
        <taxon>Dacryopinax</taxon>
    </lineage>
</organism>
<feature type="transmembrane region" description="Helical" evidence="2">
    <location>
        <begin position="54"/>
        <end position="74"/>
    </location>
</feature>
<keyword evidence="2" id="KW-1133">Transmembrane helix</keyword>
<gene>
    <name evidence="3" type="ORF">DACRYDRAFT_106226</name>
</gene>
<dbReference type="OrthoDB" id="3358048at2759"/>
<dbReference type="HOGENOM" id="CLU_1415117_0_0_1"/>
<sequence>MSTTRPRRTFVADTREEPSVPEEEDSLLDEQQQDDVVQKLTEQNQRSNARWISILKIFILCGGIVNLIGLVILIRATAAGTEPILFADQPIPLAPAFAFLSLVLTGISYNITGHPHSATSFGHIPHEYLTIASLAPPALSFFLGKHRSQTFWWFSETALIGVCATAHSMIVSSEGEKGPEGLNKLKYENKGA</sequence>
<accession>M5GE77</accession>
<protein>
    <submittedName>
        <fullName evidence="3">Uncharacterized protein</fullName>
    </submittedName>
</protein>